<gene>
    <name evidence="1" type="ORF">M3M36_06715</name>
</gene>
<sequence>MNLIKAVKKCRSGKRGFQLKGYPTDFIFVPDLMSGGSILFRNQDGSFIEAPNQADGPALWNPTVSDFERKDWVIVEFKNQLPKRKLVKNYKQLNNPHNHQFSN</sequence>
<evidence type="ECO:0000313" key="2">
    <source>
        <dbReference type="Proteomes" id="UP001056093"/>
    </source>
</evidence>
<dbReference type="Proteomes" id="UP001056093">
    <property type="component" value="Chromosome"/>
</dbReference>
<evidence type="ECO:0000313" key="1">
    <source>
        <dbReference type="EMBL" id="USS91997.1"/>
    </source>
</evidence>
<dbReference type="RefSeq" id="WP_252773803.1">
    <property type="nucleotide sequence ID" value="NZ_CP097122.1"/>
</dbReference>
<dbReference type="EMBL" id="CP097122">
    <property type="protein sequence ID" value="USS91997.1"/>
    <property type="molecule type" value="Genomic_DNA"/>
</dbReference>
<reference evidence="1" key="1">
    <citation type="submission" date="2022-05" db="EMBL/GenBank/DDBJ databases">
        <authorList>
            <person name="Oliphant S.A."/>
            <person name="Watson-Haigh N.S."/>
            <person name="Sumby K.M."/>
            <person name="Gardner J.M."/>
            <person name="Jiranek V."/>
        </authorList>
    </citation>
    <scope>NUCLEOTIDE SEQUENCE</scope>
    <source>
        <strain evidence="1">KI3_B9</strain>
    </source>
</reference>
<proteinExistence type="predicted"/>
<keyword evidence="2" id="KW-1185">Reference proteome</keyword>
<accession>A0ABY5C0U4</accession>
<organism evidence="1 2">
    <name type="scientific">Fructobacillus americanaquae</name>
    <dbReference type="NCBI Taxonomy" id="2940302"/>
    <lineage>
        <taxon>Bacteria</taxon>
        <taxon>Bacillati</taxon>
        <taxon>Bacillota</taxon>
        <taxon>Bacilli</taxon>
        <taxon>Lactobacillales</taxon>
        <taxon>Lactobacillaceae</taxon>
        <taxon>Fructobacillus</taxon>
    </lineage>
</organism>
<name>A0ABY5C0U4_9LACO</name>
<protein>
    <submittedName>
        <fullName evidence="1">Uncharacterized protein</fullName>
    </submittedName>
</protein>